<dbReference type="Gene3D" id="3.50.50.60">
    <property type="entry name" value="FAD/NAD(P)-binding domain"/>
    <property type="match status" value="2"/>
</dbReference>
<proteinExistence type="inferred from homology"/>
<dbReference type="EMBL" id="QXDC01000002">
    <property type="protein sequence ID" value="RIA47179.1"/>
    <property type="molecule type" value="Genomic_DNA"/>
</dbReference>
<keyword evidence="4" id="KW-1185">Reference proteome</keyword>
<name>A0A397PH25_9SPHN</name>
<dbReference type="GO" id="GO:0016491">
    <property type="term" value="F:oxidoreductase activity"/>
    <property type="evidence" value="ECO:0007669"/>
    <property type="project" value="InterPro"/>
</dbReference>
<dbReference type="AlphaFoldDB" id="A0A397PH25"/>
<dbReference type="PANTHER" id="PTHR43563:SF1">
    <property type="entry name" value="AMINE OXIDASE [FLAVIN-CONTAINING] B"/>
    <property type="match status" value="1"/>
</dbReference>
<accession>A0A397PH25</accession>
<dbReference type="InterPro" id="IPR036188">
    <property type="entry name" value="FAD/NAD-bd_sf"/>
</dbReference>
<dbReference type="Proteomes" id="UP000266568">
    <property type="component" value="Unassembled WGS sequence"/>
</dbReference>
<evidence type="ECO:0000313" key="4">
    <source>
        <dbReference type="Proteomes" id="UP000266568"/>
    </source>
</evidence>
<sequence length="363" mass="38817">MRTDVVIIGGGLSGLVVARALYEAGIEFTLVEARNRLGGRIVSAGGDGALSTDGFDLGPSWIWPDMQPELGALIRDLGLSLFAQFSDGDMLFEHATGQTPQRYPTMASAPPSFRVTGGMGAIIAALARPLPAKCILLDTPITHIASTNEGVDLVTDGRGSISARQAVLAAPPRLAQALIHFSPALDEATVRRWRQTPTWMAPHAKFFALYERPFWRDAGLSGHARSAMGPMTEIHDATTASGQAALFGFLGLSASQRRQFDSEAIAQTCLLQLARLFGPEAASPRVTLFKDWAADPLTATELDQSGSEHPYPASAPWLGEDWQDRLVLAASETSLTEPGYLAGAVEAGQRSANTVIRRLDRTP</sequence>
<feature type="domain" description="Amine oxidase" evidence="2">
    <location>
        <begin position="12"/>
        <end position="92"/>
    </location>
</feature>
<evidence type="ECO:0000256" key="1">
    <source>
        <dbReference type="ARBA" id="ARBA00005995"/>
    </source>
</evidence>
<dbReference type="SUPFAM" id="SSF51905">
    <property type="entry name" value="FAD/NAD(P)-binding domain"/>
    <property type="match status" value="1"/>
</dbReference>
<feature type="domain" description="Amine oxidase" evidence="2">
    <location>
        <begin position="95"/>
        <end position="356"/>
    </location>
</feature>
<dbReference type="Pfam" id="PF01593">
    <property type="entry name" value="Amino_oxidase"/>
    <property type="match status" value="2"/>
</dbReference>
<organism evidence="3 4">
    <name type="scientific">Hephaestia caeni</name>
    <dbReference type="NCBI Taxonomy" id="645617"/>
    <lineage>
        <taxon>Bacteria</taxon>
        <taxon>Pseudomonadati</taxon>
        <taxon>Pseudomonadota</taxon>
        <taxon>Alphaproteobacteria</taxon>
        <taxon>Sphingomonadales</taxon>
        <taxon>Sphingomonadaceae</taxon>
        <taxon>Hephaestia</taxon>
    </lineage>
</organism>
<comment type="caution">
    <text evidence="3">The sequence shown here is derived from an EMBL/GenBank/DDBJ whole genome shotgun (WGS) entry which is preliminary data.</text>
</comment>
<protein>
    <submittedName>
        <fullName evidence="3">Monoamine oxidase</fullName>
    </submittedName>
</protein>
<dbReference type="InterPro" id="IPR050703">
    <property type="entry name" value="Flavin_MAO"/>
</dbReference>
<dbReference type="OrthoDB" id="337830at2"/>
<comment type="similarity">
    <text evidence="1">Belongs to the flavin monoamine oxidase family.</text>
</comment>
<dbReference type="InterPro" id="IPR002937">
    <property type="entry name" value="Amino_oxidase"/>
</dbReference>
<evidence type="ECO:0000259" key="2">
    <source>
        <dbReference type="Pfam" id="PF01593"/>
    </source>
</evidence>
<dbReference type="RefSeq" id="WP_119035172.1">
    <property type="nucleotide sequence ID" value="NZ_QXDC01000002.1"/>
</dbReference>
<dbReference type="SUPFAM" id="SSF54373">
    <property type="entry name" value="FAD-linked reductases, C-terminal domain"/>
    <property type="match status" value="1"/>
</dbReference>
<dbReference type="PANTHER" id="PTHR43563">
    <property type="entry name" value="AMINE OXIDASE"/>
    <property type="match status" value="1"/>
</dbReference>
<gene>
    <name evidence="3" type="ORF">DFR49_1748</name>
</gene>
<evidence type="ECO:0000313" key="3">
    <source>
        <dbReference type="EMBL" id="RIA47179.1"/>
    </source>
</evidence>
<reference evidence="3 4" key="1">
    <citation type="submission" date="2018-08" db="EMBL/GenBank/DDBJ databases">
        <title>Genomic Encyclopedia of Type Strains, Phase IV (KMG-IV): sequencing the most valuable type-strain genomes for metagenomic binning, comparative biology and taxonomic classification.</title>
        <authorList>
            <person name="Goeker M."/>
        </authorList>
    </citation>
    <scope>NUCLEOTIDE SEQUENCE [LARGE SCALE GENOMIC DNA]</scope>
    <source>
        <strain evidence="3 4">DSM 25527</strain>
    </source>
</reference>